<protein>
    <submittedName>
        <fullName evidence="1">Uncharacterized protein</fullName>
    </submittedName>
</protein>
<comment type="caution">
    <text evidence="1">The sequence shown here is derived from an EMBL/GenBank/DDBJ whole genome shotgun (WGS) entry which is preliminary data.</text>
</comment>
<dbReference type="Proteomes" id="UP001228905">
    <property type="component" value="Unassembled WGS sequence"/>
</dbReference>
<proteinExistence type="predicted"/>
<dbReference type="EMBL" id="JAUSVS010000018">
    <property type="protein sequence ID" value="MDQ0466985.1"/>
    <property type="molecule type" value="Genomic_DNA"/>
</dbReference>
<name>A0ABU0IYB1_9CAUL</name>
<gene>
    <name evidence="1" type="ORF">QO010_004782</name>
</gene>
<sequence>MSRQDRFTPASAEDWLDDIAEALKAYGGAAHRSLVIDRVQIVRGRRGETWAEEAARAVQEAFERHRDGRGRGLFRLPFGEGSHRWALDQGAV</sequence>
<reference evidence="1 2" key="1">
    <citation type="submission" date="2023-07" db="EMBL/GenBank/DDBJ databases">
        <title>Genomic Encyclopedia of Type Strains, Phase IV (KMG-IV): sequencing the most valuable type-strain genomes for metagenomic binning, comparative biology and taxonomic classification.</title>
        <authorList>
            <person name="Goeker M."/>
        </authorList>
    </citation>
    <scope>NUCLEOTIDE SEQUENCE [LARGE SCALE GENOMIC DNA]</scope>
    <source>
        <strain evidence="1 2">DSM 18695</strain>
    </source>
</reference>
<organism evidence="1 2">
    <name type="scientific">Caulobacter ginsengisoli</name>
    <dbReference type="NCBI Taxonomy" id="400775"/>
    <lineage>
        <taxon>Bacteria</taxon>
        <taxon>Pseudomonadati</taxon>
        <taxon>Pseudomonadota</taxon>
        <taxon>Alphaproteobacteria</taxon>
        <taxon>Caulobacterales</taxon>
        <taxon>Caulobacteraceae</taxon>
        <taxon>Caulobacter</taxon>
    </lineage>
</organism>
<dbReference type="RefSeq" id="WP_307353263.1">
    <property type="nucleotide sequence ID" value="NZ_JAUSVS010000018.1"/>
</dbReference>
<keyword evidence="2" id="KW-1185">Reference proteome</keyword>
<evidence type="ECO:0000313" key="1">
    <source>
        <dbReference type="EMBL" id="MDQ0466985.1"/>
    </source>
</evidence>
<accession>A0ABU0IYB1</accession>
<evidence type="ECO:0000313" key="2">
    <source>
        <dbReference type="Proteomes" id="UP001228905"/>
    </source>
</evidence>